<dbReference type="STRING" id="362257.SVTN_36305"/>
<dbReference type="HOGENOM" id="CLU_031285_12_2_11"/>
<dbReference type="PANTHER" id="PTHR43649:SF12">
    <property type="entry name" value="DIACETYLCHITOBIOSE BINDING PROTEIN DASA"/>
    <property type="match status" value="1"/>
</dbReference>
<gene>
    <name evidence="2" type="ORF">SVTN_36305</name>
</gene>
<keyword evidence="3" id="KW-1185">Reference proteome</keyword>
<keyword evidence="1" id="KW-0732">Signal</keyword>
<dbReference type="SUPFAM" id="SSF53850">
    <property type="entry name" value="Periplasmic binding protein-like II"/>
    <property type="match status" value="1"/>
</dbReference>
<dbReference type="InterPro" id="IPR050490">
    <property type="entry name" value="Bact_solute-bd_prot1"/>
</dbReference>
<dbReference type="EMBL" id="CP010407">
    <property type="protein sequence ID" value="AJF68968.1"/>
    <property type="molecule type" value="Genomic_DNA"/>
</dbReference>
<dbReference type="PANTHER" id="PTHR43649">
    <property type="entry name" value="ARABINOSE-BINDING PROTEIN-RELATED"/>
    <property type="match status" value="1"/>
</dbReference>
<evidence type="ECO:0008006" key="4">
    <source>
        <dbReference type="Google" id="ProtNLM"/>
    </source>
</evidence>
<dbReference type="PROSITE" id="PS51257">
    <property type="entry name" value="PROKAR_LIPOPROTEIN"/>
    <property type="match status" value="1"/>
</dbReference>
<evidence type="ECO:0000256" key="1">
    <source>
        <dbReference type="SAM" id="SignalP"/>
    </source>
</evidence>
<reference evidence="2 3" key="1">
    <citation type="submission" date="2014-12" db="EMBL/GenBank/DDBJ databases">
        <title>Complete genome sequence of Streptomyces vietnamensis strain GIMV4.0001, a genetic manipulable producer of the benzoisochromanequinone antibiotic granaticin.</title>
        <authorList>
            <person name="Deng M.R."/>
            <person name="Guo J."/>
            <person name="Ma L.Y."/>
            <person name="Feng G.D."/>
            <person name="Mo C.Y."/>
            <person name="Zhu H.H."/>
        </authorList>
    </citation>
    <scope>NUCLEOTIDE SEQUENCE [LARGE SCALE GENOMIC DNA]</scope>
    <source>
        <strain evidence="3">GIMV4.0001</strain>
    </source>
</reference>
<protein>
    <recommendedName>
        <fullName evidence="4">ABC transporter substrate-binding protein</fullName>
    </recommendedName>
</protein>
<dbReference type="Pfam" id="PF13416">
    <property type="entry name" value="SBP_bac_8"/>
    <property type="match status" value="1"/>
</dbReference>
<feature type="chain" id="PRO_5002103532" description="ABC transporter substrate-binding protein" evidence="1">
    <location>
        <begin position="23"/>
        <end position="432"/>
    </location>
</feature>
<dbReference type="Proteomes" id="UP000031774">
    <property type="component" value="Chromosome"/>
</dbReference>
<accession>A0A0B5IGY7</accession>
<dbReference type="AlphaFoldDB" id="A0A0B5IGY7"/>
<evidence type="ECO:0000313" key="3">
    <source>
        <dbReference type="Proteomes" id="UP000031774"/>
    </source>
</evidence>
<dbReference type="Gene3D" id="3.40.190.10">
    <property type="entry name" value="Periplasmic binding protein-like II"/>
    <property type="match status" value="1"/>
</dbReference>
<dbReference type="KEGG" id="svt:SVTN_36305"/>
<feature type="signal peptide" evidence="1">
    <location>
        <begin position="1"/>
        <end position="22"/>
    </location>
</feature>
<dbReference type="InterPro" id="IPR006059">
    <property type="entry name" value="SBP"/>
</dbReference>
<proteinExistence type="predicted"/>
<sequence>MRRSTLPVVTRTVGALTVTALALGLSACGGGSDGGGDAKSFTYWSMWRADEPQAQVLKASIAEFTKSTGIKVEVDWVGRDVSKKIGPAIAANQAPDLWDQANDAIFGAVASAGQARDLSSVLSAQVPGENVPVSQVIPAKYFDMLPKDPGGSNHYVIPYEVATTGLFYNAADPDVTAAIPSAPADWAGFLKVCDALKAKKKPCIGSDGEDWWMNGLYIDYLLNAGGVDVGKLAADKSGATWDDPAVLKAAQQVEQLVKGGHIIPGYDATKYPAQETNWASGKSAFYMNGNWITAEVAKQVPPDWKFGSMLPPGVKSADATVFGFSVPKKAEHAEPAEKFIAFFMQKKQMAGMATKALNLTPREDIPAPAGLEAAQKTLSASTVRLPFDGVAGEWPAKVFSQNFLDLWHGKTTAAQFVAKCKADQVSYWKTQG</sequence>
<organism evidence="2 3">
    <name type="scientific">Streptomyces vietnamensis</name>
    <dbReference type="NCBI Taxonomy" id="362257"/>
    <lineage>
        <taxon>Bacteria</taxon>
        <taxon>Bacillati</taxon>
        <taxon>Actinomycetota</taxon>
        <taxon>Actinomycetes</taxon>
        <taxon>Kitasatosporales</taxon>
        <taxon>Streptomycetaceae</taxon>
        <taxon>Streptomyces</taxon>
    </lineage>
</organism>
<name>A0A0B5IGY7_9ACTN</name>
<dbReference type="RefSeq" id="WP_041132890.1">
    <property type="nucleotide sequence ID" value="NZ_CP010407.1"/>
</dbReference>
<evidence type="ECO:0000313" key="2">
    <source>
        <dbReference type="EMBL" id="AJF68968.1"/>
    </source>
</evidence>